<dbReference type="AlphaFoldDB" id="A0A2M7UZG2"/>
<dbReference type="PANTHER" id="PTHR36852">
    <property type="entry name" value="PROTEIN GVPL 2"/>
    <property type="match status" value="1"/>
</dbReference>
<evidence type="ECO:0008006" key="6">
    <source>
        <dbReference type="Google" id="ProtNLM"/>
    </source>
</evidence>
<evidence type="ECO:0000256" key="3">
    <source>
        <dbReference type="ARBA" id="ARBA00035643"/>
    </source>
</evidence>
<sequence>PGKYLYCVIKDPAPEQARYGAGKSPKRFNILGQEGKEVFTINKGDLAICVSDTAKEEYHFIKEYLTCHQKVIEEVMRKGYDVLPVRFGTVAPSAEYVREKLFKAKRKELLETFPIVEGRVELGLRAFWKDMPSIFQEIVAENKIIQQAKKEVQKNPFQMKIASVGELVQKALDAKRETEAQRILSPLKNFSVNFKERELLRSREVMKDSMILSSAFLVAKEKIKEFDEKVEEFINKYENRIKFIYVGPIPPFNFVELHLEV</sequence>
<dbReference type="Pfam" id="PF06386">
    <property type="entry name" value="GvpL_GvpF"/>
    <property type="match status" value="1"/>
</dbReference>
<dbReference type="PANTHER" id="PTHR36852:SF1">
    <property type="entry name" value="PROTEIN GVPL 2"/>
    <property type="match status" value="1"/>
</dbReference>
<evidence type="ECO:0000256" key="2">
    <source>
        <dbReference type="ARBA" id="ARBA00035108"/>
    </source>
</evidence>
<comment type="similarity">
    <text evidence="3">Belongs to the gas vesicle GvpF/GvpL family.</text>
</comment>
<evidence type="ECO:0000313" key="5">
    <source>
        <dbReference type="Proteomes" id="UP000230760"/>
    </source>
</evidence>
<dbReference type="GO" id="GO:0031411">
    <property type="term" value="C:gas vesicle"/>
    <property type="evidence" value="ECO:0007669"/>
    <property type="project" value="UniProtKB-SubCell"/>
</dbReference>
<name>A0A2M7UZG2_9BACT</name>
<reference evidence="5" key="1">
    <citation type="submission" date="2017-09" db="EMBL/GenBank/DDBJ databases">
        <title>Depth-based differentiation of microbial function through sediment-hosted aquifers and enrichment of novel symbionts in the deep terrestrial subsurface.</title>
        <authorList>
            <person name="Probst A.J."/>
            <person name="Ladd B."/>
            <person name="Jarett J.K."/>
            <person name="Geller-Mcgrath D.E."/>
            <person name="Sieber C.M.K."/>
            <person name="Emerson J.B."/>
            <person name="Anantharaman K."/>
            <person name="Thomas B.C."/>
            <person name="Malmstrom R."/>
            <person name="Stieglmeier M."/>
            <person name="Klingl A."/>
            <person name="Woyke T."/>
            <person name="Ryan C.M."/>
            <person name="Banfield J.F."/>
        </authorList>
    </citation>
    <scope>NUCLEOTIDE SEQUENCE [LARGE SCALE GENOMIC DNA]</scope>
</reference>
<dbReference type="InterPro" id="IPR009430">
    <property type="entry name" value="GvpL/GvpF"/>
</dbReference>
<dbReference type="EMBL" id="PFPB01000007">
    <property type="protein sequence ID" value="PIZ89255.1"/>
    <property type="molecule type" value="Genomic_DNA"/>
</dbReference>
<evidence type="ECO:0000256" key="1">
    <source>
        <dbReference type="ARBA" id="ARBA00022987"/>
    </source>
</evidence>
<accession>A0A2M7UZG2</accession>
<protein>
    <recommendedName>
        <fullName evidence="6">Gas vesicle synthesis GvpLGvpF</fullName>
    </recommendedName>
</protein>
<organism evidence="4 5">
    <name type="scientific">Candidatus Nealsonbacteria bacterium CG_4_10_14_0_2_um_filter_38_17</name>
    <dbReference type="NCBI Taxonomy" id="1974680"/>
    <lineage>
        <taxon>Bacteria</taxon>
        <taxon>Candidatus Nealsoniibacteriota</taxon>
    </lineage>
</organism>
<gene>
    <name evidence="4" type="ORF">COX90_00255</name>
</gene>
<proteinExistence type="inferred from homology"/>
<keyword evidence="1" id="KW-0304">Gas vesicle</keyword>
<dbReference type="GO" id="GO:0031412">
    <property type="term" value="P:gas vesicle organization"/>
    <property type="evidence" value="ECO:0007669"/>
    <property type="project" value="InterPro"/>
</dbReference>
<feature type="non-terminal residue" evidence="4">
    <location>
        <position position="1"/>
    </location>
</feature>
<comment type="caution">
    <text evidence="4">The sequence shown here is derived from an EMBL/GenBank/DDBJ whole genome shotgun (WGS) entry which is preliminary data.</text>
</comment>
<evidence type="ECO:0000313" key="4">
    <source>
        <dbReference type="EMBL" id="PIZ89255.1"/>
    </source>
</evidence>
<dbReference type="Proteomes" id="UP000230760">
    <property type="component" value="Unassembled WGS sequence"/>
</dbReference>
<comment type="subcellular location">
    <subcellularLocation>
        <location evidence="2">Gas vesicle</location>
    </subcellularLocation>
</comment>